<feature type="compositionally biased region" description="Polar residues" evidence="1">
    <location>
        <begin position="635"/>
        <end position="647"/>
    </location>
</feature>
<feature type="compositionally biased region" description="Basic and acidic residues" evidence="1">
    <location>
        <begin position="402"/>
        <end position="419"/>
    </location>
</feature>
<feature type="compositionally biased region" description="Polar residues" evidence="1">
    <location>
        <begin position="288"/>
        <end position="302"/>
    </location>
</feature>
<feature type="region of interest" description="Disordered" evidence="1">
    <location>
        <begin position="46"/>
        <end position="75"/>
    </location>
</feature>
<name>A0A8H3HI81_9AGAM</name>
<feature type="compositionally biased region" description="Polar residues" evidence="1">
    <location>
        <begin position="425"/>
        <end position="434"/>
    </location>
</feature>
<feature type="compositionally biased region" description="Basic and acidic residues" evidence="1">
    <location>
        <begin position="712"/>
        <end position="721"/>
    </location>
</feature>
<reference evidence="2" key="1">
    <citation type="submission" date="2021-01" db="EMBL/GenBank/DDBJ databases">
        <authorList>
            <person name="Kaushik A."/>
        </authorList>
    </citation>
    <scope>NUCLEOTIDE SEQUENCE</scope>
    <source>
        <strain evidence="2">Type strain: AG8-Rh-89/</strain>
    </source>
</reference>
<dbReference type="EMBL" id="CAJMWZ010007187">
    <property type="protein sequence ID" value="CAE6533992.1"/>
    <property type="molecule type" value="Genomic_DNA"/>
</dbReference>
<feature type="compositionally biased region" description="Basic and acidic residues" evidence="1">
    <location>
        <begin position="333"/>
        <end position="344"/>
    </location>
</feature>
<evidence type="ECO:0000313" key="2">
    <source>
        <dbReference type="EMBL" id="CAE6533992.1"/>
    </source>
</evidence>
<protein>
    <submittedName>
        <fullName evidence="2">Uncharacterized protein</fullName>
    </submittedName>
</protein>
<feature type="region of interest" description="Disordered" evidence="1">
    <location>
        <begin position="808"/>
        <end position="836"/>
    </location>
</feature>
<feature type="compositionally biased region" description="Polar residues" evidence="1">
    <location>
        <begin position="659"/>
        <end position="698"/>
    </location>
</feature>
<feature type="region of interest" description="Disordered" evidence="1">
    <location>
        <begin position="240"/>
        <end position="485"/>
    </location>
</feature>
<feature type="compositionally biased region" description="Low complexity" evidence="1">
    <location>
        <begin position="618"/>
        <end position="634"/>
    </location>
</feature>
<feature type="compositionally biased region" description="Polar residues" evidence="1">
    <location>
        <begin position="603"/>
        <end position="612"/>
    </location>
</feature>
<feature type="compositionally biased region" description="Low complexity" evidence="1">
    <location>
        <begin position="736"/>
        <end position="750"/>
    </location>
</feature>
<feature type="compositionally biased region" description="Basic and acidic residues" evidence="1">
    <location>
        <begin position="883"/>
        <end position="893"/>
    </location>
</feature>
<evidence type="ECO:0000313" key="3">
    <source>
        <dbReference type="Proteomes" id="UP000663850"/>
    </source>
</evidence>
<feature type="region of interest" description="Disordered" evidence="1">
    <location>
        <begin position="117"/>
        <end position="138"/>
    </location>
</feature>
<comment type="caution">
    <text evidence="2">The sequence shown here is derived from an EMBL/GenBank/DDBJ whole genome shotgun (WGS) entry which is preliminary data.</text>
</comment>
<feature type="compositionally biased region" description="Basic and acidic residues" evidence="1">
    <location>
        <begin position="522"/>
        <end position="533"/>
    </location>
</feature>
<feature type="compositionally biased region" description="Low complexity" evidence="1">
    <location>
        <begin position="174"/>
        <end position="197"/>
    </location>
</feature>
<feature type="compositionally biased region" description="Basic and acidic residues" evidence="1">
    <location>
        <begin position="276"/>
        <end position="287"/>
    </location>
</feature>
<dbReference type="Proteomes" id="UP000663850">
    <property type="component" value="Unassembled WGS sequence"/>
</dbReference>
<feature type="compositionally biased region" description="Low complexity" evidence="1">
    <location>
        <begin position="240"/>
        <end position="271"/>
    </location>
</feature>
<evidence type="ECO:0000256" key="1">
    <source>
        <dbReference type="SAM" id="MobiDB-lite"/>
    </source>
</evidence>
<sequence>MFARDDRPVPNIVAIYERPRPKVRRDATHVMGGMFGWNAPEEMARVMRSEHSPVEESAASIPNSASADASLSGSQQRCVKRLTKRSKRRSTIPLAEMGASILSLSLQERMNRRREGDEKVAHETVSAPVQPSTPPMDIAPTVPNSIVTVKKIKVAAPGDAPATKKLRLTISTVPPASTTSVSTPLLQLPLSPPDTSSNASKAPPDERYAGLVCSSTPRTDQLPMPNFELDFSNLGGLSLSTLDSDSDSDSSSSESSSESSSDSPDLSSSTSTRSAPQDKGKGKEKNATDSVFNKSRNTTPSTAAYARDPSTPPRRKRRTHPPGWVGWVQTEESPDRSRLIRLDDAPVILGRRTRSGKEFVDSPPLRRKSTAPNEAKKKRPTKSTSNSDRTGQKSRRQSPLPEARKRGATEESVESREHTPVTAEPSHSQWISNTSVREPPVPVSVNPVPEKAVAMLSADSGDTTSAPRRTRTSLGESTNAHRPVRGTLSLVAKSANVLPPSASIPVLKLTRSDAIITPTGGRSKEPEWKEAAPVKDSPSKIPGPEKVKSLGDLPMRPLPTSDSTREDIMPVNSEKTARSGVKGTAQSHSKDSTTGAVSRPAPATSNPPTLINSAKPAPTRSNPSPNSRPTVPVTGSSSKNSPISTVTEKARTVPRNPTEKAQPTKGESTWSNTAQQSPNKMASNANSSTLLKASSSAFKITRPFPMMLPSRVENRDPEQRPFGKLGSTLGKRKDSSSPLPSGQSSSSSQSRVKKRKLVMSSSDESEGPRFIVNPFDRRAKKLELTRKGVSGEAFQAEMKKWMHAKKVEWKERERQKEKQSDRPGGNEVRTAIAEGKPVSEFVRHRLAGASTSTRIGEAKLARKKVYNSDWGMDVAKVSVAGSSEKRTQPKPEVEATGVSKMRVSPMLARSSVNRT</sequence>
<proteinExistence type="predicted"/>
<feature type="compositionally biased region" description="Low complexity" evidence="1">
    <location>
        <begin position="435"/>
        <end position="450"/>
    </location>
</feature>
<feature type="compositionally biased region" description="Polar residues" evidence="1">
    <location>
        <begin position="460"/>
        <end position="480"/>
    </location>
</feature>
<feature type="region of interest" description="Disordered" evidence="1">
    <location>
        <begin position="509"/>
        <end position="770"/>
    </location>
</feature>
<accession>A0A8H3HI81</accession>
<gene>
    <name evidence="2" type="ORF">RDB_LOCUS136392</name>
</gene>
<feature type="region of interest" description="Disordered" evidence="1">
    <location>
        <begin position="174"/>
        <end position="227"/>
    </location>
</feature>
<feature type="compositionally biased region" description="Basic and acidic residues" evidence="1">
    <location>
        <begin position="808"/>
        <end position="821"/>
    </location>
</feature>
<dbReference type="AlphaFoldDB" id="A0A8H3HI81"/>
<feature type="compositionally biased region" description="Polar residues" evidence="1">
    <location>
        <begin position="584"/>
        <end position="596"/>
    </location>
</feature>
<feature type="region of interest" description="Disordered" evidence="1">
    <location>
        <begin position="879"/>
        <end position="915"/>
    </location>
</feature>
<feature type="compositionally biased region" description="Polar residues" evidence="1">
    <location>
        <begin position="60"/>
        <end position="75"/>
    </location>
</feature>
<organism evidence="2 3">
    <name type="scientific">Rhizoctonia solani</name>
    <dbReference type="NCBI Taxonomy" id="456999"/>
    <lineage>
        <taxon>Eukaryota</taxon>
        <taxon>Fungi</taxon>
        <taxon>Dikarya</taxon>
        <taxon>Basidiomycota</taxon>
        <taxon>Agaricomycotina</taxon>
        <taxon>Agaricomycetes</taxon>
        <taxon>Cantharellales</taxon>
        <taxon>Ceratobasidiaceae</taxon>
        <taxon>Rhizoctonia</taxon>
    </lineage>
</organism>